<dbReference type="Proteomes" id="UP000228380">
    <property type="component" value="Unplaced"/>
</dbReference>
<protein>
    <submittedName>
        <fullName evidence="4">MAR-binding filament-like protein 1-1 isoform X1</fullName>
    </submittedName>
</protein>
<feature type="region of interest" description="Disordered" evidence="2">
    <location>
        <begin position="332"/>
        <end position="370"/>
    </location>
</feature>
<reference evidence="4" key="1">
    <citation type="submission" date="2025-08" db="UniProtKB">
        <authorList>
            <consortium name="RefSeq"/>
        </authorList>
    </citation>
    <scope>IDENTIFICATION</scope>
    <source>
        <tissue evidence="4">Young leaves</tissue>
    </source>
</reference>
<dbReference type="OrthoDB" id="1921280at2759"/>
<keyword evidence="3" id="KW-1185">Reference proteome</keyword>
<feature type="compositionally biased region" description="Basic and acidic residues" evidence="2">
    <location>
        <begin position="347"/>
        <end position="356"/>
    </location>
</feature>
<name>A0A8B8ZT17_PHODC</name>
<organism evidence="3 4">
    <name type="scientific">Phoenix dactylifera</name>
    <name type="common">Date palm</name>
    <dbReference type="NCBI Taxonomy" id="42345"/>
    <lineage>
        <taxon>Eukaryota</taxon>
        <taxon>Viridiplantae</taxon>
        <taxon>Streptophyta</taxon>
        <taxon>Embryophyta</taxon>
        <taxon>Tracheophyta</taxon>
        <taxon>Spermatophyta</taxon>
        <taxon>Magnoliopsida</taxon>
        <taxon>Liliopsida</taxon>
        <taxon>Arecaceae</taxon>
        <taxon>Coryphoideae</taxon>
        <taxon>Phoeniceae</taxon>
        <taxon>Phoenix</taxon>
    </lineage>
</organism>
<keyword evidence="1" id="KW-0175">Coiled coil</keyword>
<dbReference type="RefSeq" id="XP_038974564.1">
    <property type="nucleotide sequence ID" value="XM_039118636.1"/>
</dbReference>
<evidence type="ECO:0000313" key="3">
    <source>
        <dbReference type="Proteomes" id="UP000228380"/>
    </source>
</evidence>
<accession>A0A8B8ZT17</accession>
<dbReference type="PANTHER" id="PTHR35992">
    <property type="entry name" value="CYTOMATRIX PROTEIN-LIKE PROTEIN"/>
    <property type="match status" value="1"/>
</dbReference>
<sequence length="420" mass="48226">MGGHENSRSSSSDRRQWQRIFGTLVEMLQSRQSQIETLADDRKFLERYIRIQNDRWASKACFLESHIAQMKEEERKGRRVQAAKLDLMVGIKEREALCYKIQHELAESDSEDFHACAETLSAEISELKEKMKGREVHNGRAGFSEADPVGNPKKDDRCNTALEDEIRKLKHAYKRLSSEKESEVSALLAEKEFVWNKFKDMEKDYTDLLKSKRIEVEQAEEAMEKLVRNLEKLQSSASEKDETISGLEAERARLELDLRRQTQEAKEAIAKLEQIQLDMEQLRTLAKERDETIAKLRSDLAKIEMDATKGTNTKSVFFKDLDSWRNSRNASVTPVESCVRSSRKRKLESARGDVSQKHKRATEDSAGSRISSTVNMEMTMLFMLEADLTRLQLSPGSSAMFNRATNKDIFTSRQPKAVLC</sequence>
<evidence type="ECO:0000256" key="1">
    <source>
        <dbReference type="SAM" id="Coils"/>
    </source>
</evidence>
<evidence type="ECO:0000256" key="2">
    <source>
        <dbReference type="SAM" id="MobiDB-lite"/>
    </source>
</evidence>
<proteinExistence type="predicted"/>
<dbReference type="PANTHER" id="PTHR35992:SF1">
    <property type="entry name" value="CYTOMATRIX PROTEIN-LIKE PROTEIN"/>
    <property type="match status" value="1"/>
</dbReference>
<dbReference type="AlphaFoldDB" id="A0A8B8ZT17"/>
<dbReference type="GeneID" id="103703867"/>
<evidence type="ECO:0000313" key="4">
    <source>
        <dbReference type="RefSeq" id="XP_038974564.1"/>
    </source>
</evidence>
<gene>
    <name evidence="4" type="primary">LOC103703867</name>
</gene>
<feature type="coiled-coil region" evidence="1">
    <location>
        <begin position="159"/>
        <end position="285"/>
    </location>
</feature>